<evidence type="ECO:0000313" key="4">
    <source>
        <dbReference type="Proteomes" id="UP000663845"/>
    </source>
</evidence>
<feature type="non-terminal residue" evidence="3">
    <location>
        <position position="162"/>
    </location>
</feature>
<dbReference type="InterPro" id="IPR004843">
    <property type="entry name" value="Calcineurin-like_PHP"/>
</dbReference>
<dbReference type="InterPro" id="IPR029052">
    <property type="entry name" value="Metallo-depent_PP-like"/>
</dbReference>
<accession>A0A815W9W1</accession>
<evidence type="ECO:0000256" key="1">
    <source>
        <dbReference type="SAM" id="MobiDB-lite"/>
    </source>
</evidence>
<dbReference type="Proteomes" id="UP000663845">
    <property type="component" value="Unassembled WGS sequence"/>
</dbReference>
<dbReference type="SUPFAM" id="SSF56300">
    <property type="entry name" value="Metallo-dependent phosphatases"/>
    <property type="match status" value="1"/>
</dbReference>
<sequence length="162" mass="17339">MATSATVSNNISNSSSSNKTSSTPASSPPTTTSIMASSSSTTTTSNSTTPSINDRVIKNIPCPPNTRLSAYDVFDSRGKPRVDILKAHFIAEGRVSEDVALKIIEDGAKLLRQEKTMIDVEAPITVCGDVHGQYFDLMKLFEVGGSPATTRYLFLGDYVDRG</sequence>
<evidence type="ECO:0000313" key="3">
    <source>
        <dbReference type="EMBL" id="CAF1541118.1"/>
    </source>
</evidence>
<feature type="domain" description="Calcineurin-like phosphoesterase" evidence="2">
    <location>
        <begin position="123"/>
        <end position="162"/>
    </location>
</feature>
<reference evidence="3" key="1">
    <citation type="submission" date="2021-02" db="EMBL/GenBank/DDBJ databases">
        <authorList>
            <person name="Nowell W R."/>
        </authorList>
    </citation>
    <scope>NUCLEOTIDE SEQUENCE</scope>
</reference>
<dbReference type="EMBL" id="CAJNOG010004411">
    <property type="protein sequence ID" value="CAF1541118.1"/>
    <property type="molecule type" value="Genomic_DNA"/>
</dbReference>
<dbReference type="GO" id="GO:0033192">
    <property type="term" value="F:calmodulin-dependent protein phosphatase activity"/>
    <property type="evidence" value="ECO:0007669"/>
    <property type="project" value="InterPro"/>
</dbReference>
<gene>
    <name evidence="3" type="ORF">JYZ213_LOCUS45713</name>
</gene>
<dbReference type="AlphaFoldDB" id="A0A815W9W1"/>
<name>A0A815W9W1_9BILA</name>
<dbReference type="PRINTS" id="PR00114">
    <property type="entry name" value="STPHPHTASE"/>
</dbReference>
<feature type="region of interest" description="Disordered" evidence="1">
    <location>
        <begin position="1"/>
        <end position="57"/>
    </location>
</feature>
<dbReference type="InterPro" id="IPR043360">
    <property type="entry name" value="PP2B"/>
</dbReference>
<organism evidence="3 4">
    <name type="scientific">Adineta steineri</name>
    <dbReference type="NCBI Taxonomy" id="433720"/>
    <lineage>
        <taxon>Eukaryota</taxon>
        <taxon>Metazoa</taxon>
        <taxon>Spiralia</taxon>
        <taxon>Gnathifera</taxon>
        <taxon>Rotifera</taxon>
        <taxon>Eurotatoria</taxon>
        <taxon>Bdelloidea</taxon>
        <taxon>Adinetida</taxon>
        <taxon>Adinetidae</taxon>
        <taxon>Adineta</taxon>
    </lineage>
</organism>
<evidence type="ECO:0000259" key="2">
    <source>
        <dbReference type="Pfam" id="PF00149"/>
    </source>
</evidence>
<comment type="caution">
    <text evidence="3">The sequence shown here is derived from an EMBL/GenBank/DDBJ whole genome shotgun (WGS) entry which is preliminary data.</text>
</comment>
<dbReference type="GO" id="GO:0097720">
    <property type="term" value="P:calcineurin-mediated signaling"/>
    <property type="evidence" value="ECO:0007669"/>
    <property type="project" value="InterPro"/>
</dbReference>
<feature type="compositionally biased region" description="Low complexity" evidence="1">
    <location>
        <begin position="1"/>
        <end position="53"/>
    </location>
</feature>
<dbReference type="PANTHER" id="PTHR45673">
    <property type="entry name" value="SERINE/THREONINE-PROTEIN PHOSPHATASE 2B CATALYTIC SUBUNIT 1-RELATED"/>
    <property type="match status" value="1"/>
</dbReference>
<dbReference type="Gene3D" id="3.60.21.10">
    <property type="match status" value="1"/>
</dbReference>
<proteinExistence type="predicted"/>
<dbReference type="Pfam" id="PF00149">
    <property type="entry name" value="Metallophos"/>
    <property type="match status" value="1"/>
</dbReference>
<dbReference type="InterPro" id="IPR006186">
    <property type="entry name" value="Ser/Thr-sp_prot-phosphatase"/>
</dbReference>
<protein>
    <recommendedName>
        <fullName evidence="2">Calcineurin-like phosphoesterase domain-containing protein</fullName>
    </recommendedName>
</protein>